<dbReference type="PROSITE" id="PS51123">
    <property type="entry name" value="OMPA_2"/>
    <property type="match status" value="1"/>
</dbReference>
<protein>
    <submittedName>
        <fullName evidence="4">Outer membrane protein OmpA-like peptidoglycan-associated protein</fullName>
    </submittedName>
</protein>
<accession>A0ABR6RHB6</accession>
<dbReference type="Proteomes" id="UP000562492">
    <property type="component" value="Unassembled WGS sequence"/>
</dbReference>
<sequence>MSSSQNNDSDERFALGLVFALITLVVLSVLWFGAYKGIHGAKSAKGGVTAAKVQPGASGAVLGGTASAGAVSAGATGAAGAVDAAAQAGAGVAAFAAGAAAQAGAAADDVARVLIENGIVKFYFATAKADLAPGANEALADVVAGVKAGQRAVISGYTDSTGDADKNAELAKQRAFAVRDALVALGVAEDKLDLKKPEAVENAGNNAEARRVEVVLAK</sequence>
<dbReference type="InterPro" id="IPR006665">
    <property type="entry name" value="OmpA-like"/>
</dbReference>
<dbReference type="SUPFAM" id="SSF103088">
    <property type="entry name" value="OmpA-like"/>
    <property type="match status" value="1"/>
</dbReference>
<feature type="domain" description="OmpA-like" evidence="3">
    <location>
        <begin position="111"/>
        <end position="218"/>
    </location>
</feature>
<dbReference type="Gene3D" id="3.30.1330.60">
    <property type="entry name" value="OmpA-like domain"/>
    <property type="match status" value="1"/>
</dbReference>
<evidence type="ECO:0000313" key="5">
    <source>
        <dbReference type="Proteomes" id="UP000562492"/>
    </source>
</evidence>
<gene>
    <name evidence="4" type="ORF">HNP33_002623</name>
</gene>
<comment type="caution">
    <text evidence="4">The sequence shown here is derived from an EMBL/GenBank/DDBJ whole genome shotgun (WGS) entry which is preliminary data.</text>
</comment>
<dbReference type="PANTHER" id="PTHR30329:SF21">
    <property type="entry name" value="LIPOPROTEIN YIAD-RELATED"/>
    <property type="match status" value="1"/>
</dbReference>
<keyword evidence="2" id="KW-1133">Transmembrane helix</keyword>
<keyword evidence="5" id="KW-1185">Reference proteome</keyword>
<keyword evidence="2" id="KW-0812">Transmembrane</keyword>
<feature type="transmembrane region" description="Helical" evidence="2">
    <location>
        <begin position="12"/>
        <end position="35"/>
    </location>
</feature>
<dbReference type="RefSeq" id="WP_325064938.1">
    <property type="nucleotide sequence ID" value="NZ_JACHKZ010000015.1"/>
</dbReference>
<dbReference type="PANTHER" id="PTHR30329">
    <property type="entry name" value="STATOR ELEMENT OF FLAGELLAR MOTOR COMPLEX"/>
    <property type="match status" value="1"/>
</dbReference>
<reference evidence="4 5" key="1">
    <citation type="submission" date="2020-08" db="EMBL/GenBank/DDBJ databases">
        <title>Functional genomics of gut bacteria from endangered species of beetles.</title>
        <authorList>
            <person name="Carlos-Shanley C."/>
        </authorList>
    </citation>
    <scope>NUCLEOTIDE SEQUENCE [LARGE SCALE GENOMIC DNA]</scope>
    <source>
        <strain evidence="4 5">S00124</strain>
    </source>
</reference>
<dbReference type="CDD" id="cd07185">
    <property type="entry name" value="OmpA_C-like"/>
    <property type="match status" value="1"/>
</dbReference>
<dbReference type="Pfam" id="PF00691">
    <property type="entry name" value="OmpA"/>
    <property type="match status" value="1"/>
</dbReference>
<evidence type="ECO:0000256" key="2">
    <source>
        <dbReference type="SAM" id="Phobius"/>
    </source>
</evidence>
<dbReference type="EMBL" id="JACHKZ010000015">
    <property type="protein sequence ID" value="MBB6578541.1"/>
    <property type="molecule type" value="Genomic_DNA"/>
</dbReference>
<dbReference type="InterPro" id="IPR050330">
    <property type="entry name" value="Bact_OuterMem_StrucFunc"/>
</dbReference>
<dbReference type="InterPro" id="IPR036737">
    <property type="entry name" value="OmpA-like_sf"/>
</dbReference>
<name>A0ABR6RHB6_9BURK</name>
<keyword evidence="1 2" id="KW-0472">Membrane</keyword>
<evidence type="ECO:0000313" key="4">
    <source>
        <dbReference type="EMBL" id="MBB6578541.1"/>
    </source>
</evidence>
<evidence type="ECO:0000259" key="3">
    <source>
        <dbReference type="PROSITE" id="PS51123"/>
    </source>
</evidence>
<evidence type="ECO:0000256" key="1">
    <source>
        <dbReference type="PROSITE-ProRule" id="PRU00473"/>
    </source>
</evidence>
<proteinExistence type="predicted"/>
<organism evidence="4 5">
    <name type="scientific">Comamonas odontotermitis</name>
    <dbReference type="NCBI Taxonomy" id="379895"/>
    <lineage>
        <taxon>Bacteria</taxon>
        <taxon>Pseudomonadati</taxon>
        <taxon>Pseudomonadota</taxon>
        <taxon>Betaproteobacteria</taxon>
        <taxon>Burkholderiales</taxon>
        <taxon>Comamonadaceae</taxon>
        <taxon>Comamonas</taxon>
    </lineage>
</organism>